<evidence type="ECO:0000313" key="1">
    <source>
        <dbReference type="EMBL" id="MDB9443618.1"/>
    </source>
</evidence>
<keyword evidence="2" id="KW-1185">Reference proteome</keyword>
<organism evidence="1 2">
    <name type="scientific">Sphaerospermopsis kisseleviana CS-549</name>
    <dbReference type="NCBI Taxonomy" id="3021783"/>
    <lineage>
        <taxon>Bacteria</taxon>
        <taxon>Bacillati</taxon>
        <taxon>Cyanobacteriota</taxon>
        <taxon>Cyanophyceae</taxon>
        <taxon>Nostocales</taxon>
        <taxon>Aphanizomenonaceae</taxon>
        <taxon>Sphaerospermopsis</taxon>
        <taxon>Sphaerospermopsis kisseleviana</taxon>
    </lineage>
</organism>
<evidence type="ECO:0000313" key="2">
    <source>
        <dbReference type="Proteomes" id="UP001211711"/>
    </source>
</evidence>
<dbReference type="RefSeq" id="WP_096568977.1">
    <property type="nucleotide sequence ID" value="NZ_JAQMTI010000256.1"/>
</dbReference>
<accession>A0ABT4ZY15</accession>
<reference evidence="1 2" key="1">
    <citation type="submission" date="2023-01" db="EMBL/GenBank/DDBJ databases">
        <title>Genomes from the Australian National Cyanobacteria Reference Collection.</title>
        <authorList>
            <person name="Willis A."/>
            <person name="Lee E.M.F."/>
        </authorList>
    </citation>
    <scope>NUCLEOTIDE SEQUENCE [LARGE SCALE GENOMIC DNA]</scope>
    <source>
        <strain evidence="1 2">CS-549</strain>
    </source>
</reference>
<dbReference type="EMBL" id="JAQMTI010000256">
    <property type="protein sequence ID" value="MDB9443618.1"/>
    <property type="molecule type" value="Genomic_DNA"/>
</dbReference>
<sequence length="115" mass="13471">MKLEFSESAVQDLIRLRESHYILMINGSFDVVTNRNSLTETALRILNDDDFVTKIKQFFDLAKFNIQVFRELIDTLNKQKQDVISLKKLLDKTFNCEWFTPPPTPIFTAKKGKKK</sequence>
<comment type="caution">
    <text evidence="1">The sequence shown here is derived from an EMBL/GenBank/DDBJ whole genome shotgun (WGS) entry which is preliminary data.</text>
</comment>
<name>A0ABT4ZY15_9CYAN</name>
<proteinExistence type="predicted"/>
<protein>
    <submittedName>
        <fullName evidence="1">Uncharacterized protein</fullName>
    </submittedName>
</protein>
<dbReference type="Proteomes" id="UP001211711">
    <property type="component" value="Unassembled WGS sequence"/>
</dbReference>
<gene>
    <name evidence="1" type="ORF">PN497_20000</name>
</gene>